<dbReference type="GO" id="GO:0030150">
    <property type="term" value="P:protein import into mitochondrial matrix"/>
    <property type="evidence" value="ECO:0007669"/>
    <property type="project" value="InterPro"/>
</dbReference>
<comment type="similarity">
    <text evidence="2">Belongs to the Tom7 family.</text>
</comment>
<keyword evidence="9 10" id="KW-0472">Membrane</keyword>
<evidence type="ECO:0000256" key="6">
    <source>
        <dbReference type="ARBA" id="ARBA00022927"/>
    </source>
</evidence>
<name>A0A0B5D6L9_ACACA</name>
<sequence>MTLGGLDLEVMSAKAARLYDKAVVVARVGFHWGFIPFIIFLGVRSMRREQSWLSLLVPTPYLQA</sequence>
<protein>
    <submittedName>
        <fullName evidence="11">Mitochondrial translocase of outer membrane 7</fullName>
    </submittedName>
</protein>
<keyword evidence="7 10" id="KW-1133">Transmembrane helix</keyword>
<evidence type="ECO:0000256" key="1">
    <source>
        <dbReference type="ARBA" id="ARBA00004572"/>
    </source>
</evidence>
<accession>A0A0B5D6L9</accession>
<evidence type="ECO:0000256" key="2">
    <source>
        <dbReference type="ARBA" id="ARBA00010917"/>
    </source>
</evidence>
<feature type="transmembrane region" description="Helical" evidence="10">
    <location>
        <begin position="24"/>
        <end position="43"/>
    </location>
</feature>
<evidence type="ECO:0000256" key="8">
    <source>
        <dbReference type="ARBA" id="ARBA00023128"/>
    </source>
</evidence>
<organism evidence="11">
    <name type="scientific">Acanthamoeba castellanii</name>
    <name type="common">Amoeba</name>
    <dbReference type="NCBI Taxonomy" id="5755"/>
    <lineage>
        <taxon>Eukaryota</taxon>
        <taxon>Amoebozoa</taxon>
        <taxon>Discosea</taxon>
        <taxon>Longamoebia</taxon>
        <taxon>Centramoebida</taxon>
        <taxon>Acanthamoebidae</taxon>
        <taxon>Acanthamoeba</taxon>
    </lineage>
</organism>
<evidence type="ECO:0000256" key="9">
    <source>
        <dbReference type="ARBA" id="ARBA00023136"/>
    </source>
</evidence>
<keyword evidence="8" id="KW-0496">Mitochondrion</keyword>
<dbReference type="Pfam" id="PF08038">
    <property type="entry name" value="Tom7"/>
    <property type="match status" value="1"/>
</dbReference>
<evidence type="ECO:0000256" key="4">
    <source>
        <dbReference type="ARBA" id="ARBA00022692"/>
    </source>
</evidence>
<reference evidence="11" key="1">
    <citation type="submission" date="2014-09" db="EMBL/GenBank/DDBJ databases">
        <title>The TOM complex of amoebozoans: a case report of the amoeba Acanthamoeba castellanii and the slime mold Dictyostelium discoideum.</title>
        <authorList>
            <person name="Wojtkowska M."/>
            <person name="Buczek D."/>
            <person name="Stobienia O."/>
            <person name="Antoniewicz M."/>
            <person name="Slocinska M."/>
            <person name="Makalowski W."/>
            <person name="Kmita H."/>
        </authorList>
    </citation>
    <scope>NUCLEOTIDE SEQUENCE</scope>
    <source>
        <strain evidence="11">Neff</strain>
    </source>
</reference>
<evidence type="ECO:0000256" key="5">
    <source>
        <dbReference type="ARBA" id="ARBA00022787"/>
    </source>
</evidence>
<gene>
    <name evidence="11" type="primary">TOM7</name>
</gene>
<proteinExistence type="evidence at transcript level"/>
<evidence type="ECO:0000256" key="10">
    <source>
        <dbReference type="SAM" id="Phobius"/>
    </source>
</evidence>
<dbReference type="EMBL" id="KM655837">
    <property type="protein sequence ID" value="AJE29748.1"/>
    <property type="molecule type" value="mRNA"/>
</dbReference>
<dbReference type="VEuPathDB" id="AmoebaDB:ACA1_037000"/>
<comment type="subcellular location">
    <subcellularLocation>
        <location evidence="1">Mitochondrion outer membrane</location>
        <topology evidence="1">Single-pass membrane protein</topology>
    </subcellularLocation>
</comment>
<dbReference type="AlphaFoldDB" id="A0A0B5D6L9"/>
<dbReference type="InterPro" id="IPR012621">
    <property type="entry name" value="Tom7"/>
</dbReference>
<evidence type="ECO:0000313" key="11">
    <source>
        <dbReference type="EMBL" id="AJE29748.1"/>
    </source>
</evidence>
<keyword evidence="4 10" id="KW-0812">Transmembrane</keyword>
<evidence type="ECO:0000256" key="3">
    <source>
        <dbReference type="ARBA" id="ARBA00022448"/>
    </source>
</evidence>
<keyword evidence="3" id="KW-0813">Transport</keyword>
<dbReference type="GO" id="GO:0005742">
    <property type="term" value="C:mitochondrial outer membrane translocase complex"/>
    <property type="evidence" value="ECO:0007669"/>
    <property type="project" value="InterPro"/>
</dbReference>
<evidence type="ECO:0000256" key="7">
    <source>
        <dbReference type="ARBA" id="ARBA00022989"/>
    </source>
</evidence>
<keyword evidence="6" id="KW-0653">Protein transport</keyword>
<keyword evidence="5" id="KW-1000">Mitochondrion outer membrane</keyword>